<reference evidence="2" key="1">
    <citation type="submission" date="2020-01" db="EMBL/GenBank/DDBJ databases">
        <authorList>
            <consortium name="DOE Joint Genome Institute"/>
            <person name="Haridas S."/>
            <person name="Albert R."/>
            <person name="Binder M."/>
            <person name="Bloem J."/>
            <person name="Labutti K."/>
            <person name="Salamov A."/>
            <person name="Andreopoulos B."/>
            <person name="Baker S.E."/>
            <person name="Barry K."/>
            <person name="Bills G."/>
            <person name="Bluhm B.H."/>
            <person name="Cannon C."/>
            <person name="Castanera R."/>
            <person name="Culley D.E."/>
            <person name="Daum C."/>
            <person name="Ezra D."/>
            <person name="Gonzalez J.B."/>
            <person name="Henrissat B."/>
            <person name="Kuo A."/>
            <person name="Liang C."/>
            <person name="Lipzen A."/>
            <person name="Lutzoni F."/>
            <person name="Magnuson J."/>
            <person name="Mondo S."/>
            <person name="Nolan M."/>
            <person name="Ohm R."/>
            <person name="Pangilinan J."/>
            <person name="Park H.-J."/>
            <person name="Ramirez L."/>
            <person name="Alfaro M."/>
            <person name="Sun H."/>
            <person name="Tritt A."/>
            <person name="Yoshinaga Y."/>
            <person name="Zwiers L.-H."/>
            <person name="Turgeon B.G."/>
            <person name="Goodwin S.B."/>
            <person name="Spatafora J.W."/>
            <person name="Crous P.W."/>
            <person name="Grigoriev I.V."/>
        </authorList>
    </citation>
    <scope>NUCLEOTIDE SEQUENCE</scope>
    <source>
        <strain evidence="2">P77</strain>
    </source>
</reference>
<keyword evidence="3" id="KW-1185">Reference proteome</keyword>
<dbReference type="Pfam" id="PF01822">
    <property type="entry name" value="WSC"/>
    <property type="match status" value="1"/>
</dbReference>
<feature type="domain" description="WSC" evidence="1">
    <location>
        <begin position="52"/>
        <end position="164"/>
    </location>
</feature>
<dbReference type="EMBL" id="ML975269">
    <property type="protein sequence ID" value="KAF1836758.1"/>
    <property type="molecule type" value="Genomic_DNA"/>
</dbReference>
<accession>A0A6A5KI08</accession>
<sequence length="177" mass="18867">MTLAHRFHSERLGKVLAIDASLRENTLHSEASSKVVHLNTPEAAPLITEFPPNTYSGCYQATAEPNGQGDALLVRSTGAAFEHTVDTPVTHETCVDYCINTAPGAPYTNLGIYKGRTCRCGNGFAYDPPIQAADSECNIPAAGNDTQASGGTFLVSVWSIFVSQLSILYAQNCALQT</sequence>
<name>A0A6A5KI08_9PLEO</name>
<dbReference type="OrthoDB" id="3690319at2759"/>
<evidence type="ECO:0000313" key="3">
    <source>
        <dbReference type="Proteomes" id="UP000800040"/>
    </source>
</evidence>
<proteinExistence type="predicted"/>
<gene>
    <name evidence="2" type="ORF">BDW02DRAFT_596101</name>
</gene>
<protein>
    <recommendedName>
        <fullName evidence="1">WSC domain-containing protein</fullName>
    </recommendedName>
</protein>
<dbReference type="PROSITE" id="PS51212">
    <property type="entry name" value="WSC"/>
    <property type="match status" value="1"/>
</dbReference>
<dbReference type="Proteomes" id="UP000800040">
    <property type="component" value="Unassembled WGS sequence"/>
</dbReference>
<dbReference type="AlphaFoldDB" id="A0A6A5KI08"/>
<dbReference type="InterPro" id="IPR002889">
    <property type="entry name" value="WSC_carb-bd"/>
</dbReference>
<evidence type="ECO:0000313" key="2">
    <source>
        <dbReference type="EMBL" id="KAF1836758.1"/>
    </source>
</evidence>
<evidence type="ECO:0000259" key="1">
    <source>
        <dbReference type="PROSITE" id="PS51212"/>
    </source>
</evidence>
<organism evidence="2 3">
    <name type="scientific">Decorospora gaudefroyi</name>
    <dbReference type="NCBI Taxonomy" id="184978"/>
    <lineage>
        <taxon>Eukaryota</taxon>
        <taxon>Fungi</taxon>
        <taxon>Dikarya</taxon>
        <taxon>Ascomycota</taxon>
        <taxon>Pezizomycotina</taxon>
        <taxon>Dothideomycetes</taxon>
        <taxon>Pleosporomycetidae</taxon>
        <taxon>Pleosporales</taxon>
        <taxon>Pleosporineae</taxon>
        <taxon>Pleosporaceae</taxon>
        <taxon>Decorospora</taxon>
    </lineage>
</organism>